<evidence type="ECO:0000256" key="6">
    <source>
        <dbReference type="SAM" id="MobiDB-lite"/>
    </source>
</evidence>
<feature type="compositionally biased region" description="Low complexity" evidence="6">
    <location>
        <begin position="177"/>
        <end position="190"/>
    </location>
</feature>
<name>A0ABP0C598_9PEZI</name>
<keyword evidence="3" id="KW-0805">Transcription regulation</keyword>
<dbReference type="Proteomes" id="UP001642482">
    <property type="component" value="Unassembled WGS sequence"/>
</dbReference>
<evidence type="ECO:0000313" key="7">
    <source>
        <dbReference type="EMBL" id="CAK7226817.1"/>
    </source>
</evidence>
<feature type="region of interest" description="Disordered" evidence="6">
    <location>
        <begin position="171"/>
        <end position="190"/>
    </location>
</feature>
<dbReference type="PANTHER" id="PTHR47660:SF7">
    <property type="entry name" value="TRANSCRIPTION FACTOR WITH C2H2 AND ZN(2)-CYS(6) DNA BINDING DOMAIN (EUROFUNG)"/>
    <property type="match status" value="1"/>
</dbReference>
<evidence type="ECO:0000256" key="5">
    <source>
        <dbReference type="ARBA" id="ARBA00023242"/>
    </source>
</evidence>
<proteinExistence type="predicted"/>
<protein>
    <recommendedName>
        <fullName evidence="9">Transcription factor domain-containing protein</fullName>
    </recommendedName>
</protein>
<feature type="compositionally biased region" description="Low complexity" evidence="6">
    <location>
        <begin position="748"/>
        <end position="771"/>
    </location>
</feature>
<feature type="region of interest" description="Disordered" evidence="6">
    <location>
        <begin position="740"/>
        <end position="775"/>
    </location>
</feature>
<reference evidence="7 8" key="1">
    <citation type="submission" date="2024-01" db="EMBL/GenBank/DDBJ databases">
        <authorList>
            <person name="Allen C."/>
            <person name="Tagirdzhanova G."/>
        </authorList>
    </citation>
    <scope>NUCLEOTIDE SEQUENCE [LARGE SCALE GENOMIC DNA]</scope>
</reference>
<sequence>MTEDAETSTTNPADQQPYEDNAAQAVSLLLDMQSMPSHDFVSGGAQFLSPRPTDNMQNTIPNPTTNGRVDGHPVYNTWNPQGLPIDGPTLTFPINWLPINLDTNLDYVSILGQSLSLVSPELEQQAPAFQQMHPPVTGMETTTLTANMDLNNTMPLVMHNGSDALASAYVTSPEQTPSPSSLRSALPSTPSRKAQGYLYATGINGGRVPCTVRDKMDSVPIPGTKPLLPINAEGVSFGAAVPTAQLSRLPSLNHISVVNLLPDNATTRIWPSTYEQIQQGIRQVYVTSGDTEPLDDSAIPSLGHLNFFVHLYFQRCNPVLPILHEHTAPLNDSWLLAMAVAAVGAQFTFTEEFTGLASVLHEILHRALRIEQEADNNVGGNMALIQALFLSQVGLLYHGPPRLFRRAKANHSVLVDLLRCGVLLDSPTGPRPTRASLASADAGAIEREWRKWLQDETRLRLGYAIWMGHRALLSLSDAQARLPHDGLWAAPTAEKWRSIMVQTQDNPNLPSATQQLFVDKRIKLDLGEFSRILLLHGVYQEIWQVKRYFDRPLSNWMISGPDGPADDPADDRPDNDSSDRPSRHPTVRQGGVLDGSTYSSWRNAACDCVDVLHWAANGMIAHLSGSEHPTVFHLHFARVVLLTPFDEIHTLARYLASLDGHQSDVLGPRPTRSQGVTAERAIIAWAQQDEHKARLAVLHCGCFFWHVRRYSALAFYEPVAVFMATLSIWAYSSYASQATNTDRRRDASGSGQENGNGNESESNGGTTSSTSPLGKETRAEDLLPDEMDESFPSFVHLDRPNDDEMVQLFVRSGRPSVMRAYISGIGDICAPNAPMRILKEGVKILTNVSMSWGRTDRYISVLTAMSAALLKLSEEW</sequence>
<feature type="compositionally biased region" description="Polar residues" evidence="6">
    <location>
        <begin position="52"/>
        <end position="67"/>
    </location>
</feature>
<evidence type="ECO:0000256" key="1">
    <source>
        <dbReference type="ARBA" id="ARBA00022723"/>
    </source>
</evidence>
<evidence type="ECO:0008006" key="9">
    <source>
        <dbReference type="Google" id="ProtNLM"/>
    </source>
</evidence>
<accession>A0ABP0C598</accession>
<organism evidence="7 8">
    <name type="scientific">Sporothrix eucalyptigena</name>
    <dbReference type="NCBI Taxonomy" id="1812306"/>
    <lineage>
        <taxon>Eukaryota</taxon>
        <taxon>Fungi</taxon>
        <taxon>Dikarya</taxon>
        <taxon>Ascomycota</taxon>
        <taxon>Pezizomycotina</taxon>
        <taxon>Sordariomycetes</taxon>
        <taxon>Sordariomycetidae</taxon>
        <taxon>Ophiostomatales</taxon>
        <taxon>Ophiostomataceae</taxon>
        <taxon>Sporothrix</taxon>
    </lineage>
</organism>
<keyword evidence="4" id="KW-0804">Transcription</keyword>
<dbReference type="CDD" id="cd12148">
    <property type="entry name" value="fungal_TF_MHR"/>
    <property type="match status" value="1"/>
</dbReference>
<dbReference type="EMBL" id="CAWUHD010000068">
    <property type="protein sequence ID" value="CAK7226817.1"/>
    <property type="molecule type" value="Genomic_DNA"/>
</dbReference>
<feature type="compositionally biased region" description="Basic and acidic residues" evidence="6">
    <location>
        <begin position="570"/>
        <end position="582"/>
    </location>
</feature>
<keyword evidence="1" id="KW-0479">Metal-binding</keyword>
<gene>
    <name evidence="7" type="ORF">SEUCBS140593_006371</name>
</gene>
<evidence type="ECO:0000256" key="4">
    <source>
        <dbReference type="ARBA" id="ARBA00023163"/>
    </source>
</evidence>
<evidence type="ECO:0000256" key="2">
    <source>
        <dbReference type="ARBA" id="ARBA00022833"/>
    </source>
</evidence>
<evidence type="ECO:0000256" key="3">
    <source>
        <dbReference type="ARBA" id="ARBA00023015"/>
    </source>
</evidence>
<keyword evidence="2" id="KW-0862">Zinc</keyword>
<keyword evidence="5" id="KW-0539">Nucleus</keyword>
<comment type="caution">
    <text evidence="7">The sequence shown here is derived from an EMBL/GenBank/DDBJ whole genome shotgun (WGS) entry which is preliminary data.</text>
</comment>
<keyword evidence="8" id="KW-1185">Reference proteome</keyword>
<feature type="region of interest" description="Disordered" evidence="6">
    <location>
        <begin position="42"/>
        <end position="68"/>
    </location>
</feature>
<evidence type="ECO:0000313" key="8">
    <source>
        <dbReference type="Proteomes" id="UP001642482"/>
    </source>
</evidence>
<feature type="region of interest" description="Disordered" evidence="6">
    <location>
        <begin position="559"/>
        <end position="591"/>
    </location>
</feature>
<dbReference type="PANTHER" id="PTHR47660">
    <property type="entry name" value="TRANSCRIPTION FACTOR WITH C2H2 AND ZN(2)-CYS(6) DNA BINDING DOMAIN (EUROFUNG)-RELATED-RELATED"/>
    <property type="match status" value="1"/>
</dbReference>